<keyword evidence="2" id="KW-0812">Transmembrane</keyword>
<keyword evidence="2" id="KW-0472">Membrane</keyword>
<dbReference type="AlphaFoldDB" id="A0A1I3YFH7"/>
<name>A0A1I3YFH7_9HYPH</name>
<dbReference type="EMBL" id="FOSN01000005">
    <property type="protein sequence ID" value="SFK29946.1"/>
    <property type="molecule type" value="Genomic_DNA"/>
</dbReference>
<protein>
    <submittedName>
        <fullName evidence="3">Uncharacterized protein</fullName>
    </submittedName>
</protein>
<feature type="transmembrane region" description="Helical" evidence="2">
    <location>
        <begin position="88"/>
        <end position="105"/>
    </location>
</feature>
<gene>
    <name evidence="3" type="ORF">SAMN05444581_105195</name>
</gene>
<organism evidence="3 4">
    <name type="scientific">Methylocapsa palsarum</name>
    <dbReference type="NCBI Taxonomy" id="1612308"/>
    <lineage>
        <taxon>Bacteria</taxon>
        <taxon>Pseudomonadati</taxon>
        <taxon>Pseudomonadota</taxon>
        <taxon>Alphaproteobacteria</taxon>
        <taxon>Hyphomicrobiales</taxon>
        <taxon>Beijerinckiaceae</taxon>
        <taxon>Methylocapsa</taxon>
    </lineage>
</organism>
<evidence type="ECO:0000256" key="2">
    <source>
        <dbReference type="SAM" id="Phobius"/>
    </source>
</evidence>
<keyword evidence="4" id="KW-1185">Reference proteome</keyword>
<sequence>MQQTGNSLAGNRTMDQKSNSNGAPHSEAEFTSPDMPISEVHFSAWTPSFLEERRGDWLGFIVPSMLAASALATAIVVLAFAILISVPAAGLFATIAVVVLMRRAATHRLQAAMARKPNARRRR</sequence>
<evidence type="ECO:0000256" key="1">
    <source>
        <dbReference type="SAM" id="MobiDB-lite"/>
    </source>
</evidence>
<feature type="region of interest" description="Disordered" evidence="1">
    <location>
        <begin position="1"/>
        <end position="34"/>
    </location>
</feature>
<evidence type="ECO:0000313" key="3">
    <source>
        <dbReference type="EMBL" id="SFK29946.1"/>
    </source>
</evidence>
<evidence type="ECO:0000313" key="4">
    <source>
        <dbReference type="Proteomes" id="UP000198755"/>
    </source>
</evidence>
<reference evidence="3 4" key="1">
    <citation type="submission" date="2016-10" db="EMBL/GenBank/DDBJ databases">
        <authorList>
            <person name="de Groot N.N."/>
        </authorList>
    </citation>
    <scope>NUCLEOTIDE SEQUENCE [LARGE SCALE GENOMIC DNA]</scope>
    <source>
        <strain evidence="3 4">NE2</strain>
    </source>
</reference>
<accession>A0A1I3YFH7</accession>
<feature type="transmembrane region" description="Helical" evidence="2">
    <location>
        <begin position="57"/>
        <end position="82"/>
    </location>
</feature>
<proteinExistence type="predicted"/>
<keyword evidence="2" id="KW-1133">Transmembrane helix</keyword>
<feature type="compositionally biased region" description="Polar residues" evidence="1">
    <location>
        <begin position="1"/>
        <end position="10"/>
    </location>
</feature>
<dbReference type="Proteomes" id="UP000198755">
    <property type="component" value="Unassembled WGS sequence"/>
</dbReference>